<dbReference type="PANTHER" id="PTHR43179">
    <property type="entry name" value="RHAMNOSYLTRANSFERASE WBBL"/>
    <property type="match status" value="1"/>
</dbReference>
<dbReference type="Proteomes" id="UP001165306">
    <property type="component" value="Unassembled WGS sequence"/>
</dbReference>
<reference evidence="1" key="1">
    <citation type="submission" date="2022-06" db="EMBL/GenBank/DDBJ databases">
        <title>CFH 74404 Thermomicrobiaceae sp.</title>
        <authorList>
            <person name="Ming H."/>
            <person name="Li W.-J."/>
            <person name="Zhao Z."/>
        </authorList>
    </citation>
    <scope>NUCLEOTIDE SEQUENCE</scope>
    <source>
        <strain evidence="1">CFH 74404</strain>
    </source>
</reference>
<comment type="caution">
    <text evidence="1">The sequence shown here is derived from an EMBL/GenBank/DDBJ whole genome shotgun (WGS) entry which is preliminary data.</text>
</comment>
<dbReference type="Gene3D" id="3.90.550.10">
    <property type="entry name" value="Spore Coat Polysaccharide Biosynthesis Protein SpsA, Chain A"/>
    <property type="match status" value="1"/>
</dbReference>
<protein>
    <submittedName>
        <fullName evidence="1">Glycosyltransferase family 2 protein</fullName>
    </submittedName>
</protein>
<proteinExistence type="predicted"/>
<dbReference type="EMBL" id="JAMSLR010000004">
    <property type="protein sequence ID" value="MCM8748909.1"/>
    <property type="molecule type" value="Genomic_DNA"/>
</dbReference>
<dbReference type="RefSeq" id="WP_284056690.1">
    <property type="nucleotide sequence ID" value="NZ_JAMSLR010000004.1"/>
</dbReference>
<keyword evidence="2" id="KW-1185">Reference proteome</keyword>
<organism evidence="1 2">
    <name type="scientific">Thermalbibacter longus</name>
    <dbReference type="NCBI Taxonomy" id="2951981"/>
    <lineage>
        <taxon>Bacteria</taxon>
        <taxon>Pseudomonadati</taxon>
        <taxon>Thermomicrobiota</taxon>
        <taxon>Thermomicrobia</taxon>
        <taxon>Thermomicrobiales</taxon>
        <taxon>Thermomicrobiaceae</taxon>
        <taxon>Thermalbibacter</taxon>
    </lineage>
</organism>
<sequence length="332" mass="37056">MLAVTTSSGAMEDEQVRSDRQLAVAETPAGTGWVWVVVVNYNTADLLDRCLRHLLASAIDRPLGIYVVDNGSTDGSLELLRERYPQARAIEAGRNLGFARANNLALREILTQAAKESRLDKDYVLLLNSDCFVDPDAVRLLARFLDSHPEAGIAGPKVLLPDGRLDLACRRSFPTPSSALWKLSGLARWFPKHTRLAQYNLTYCDPDETLAVDAVTGACMLVRLAAVAQAGLLDEDYFMYGEDLDWAYRIKACGWQVYYYPEARATHIKGGSGGRRKPRIIVEFYRAMYLFYRKHYARHSPLPLNLLVYAGIALRCGLALVTSTLRRLSAVR</sequence>
<dbReference type="PANTHER" id="PTHR43179:SF7">
    <property type="entry name" value="RHAMNOSYLTRANSFERASE WBBL"/>
    <property type="match status" value="1"/>
</dbReference>
<accession>A0AA41WA49</accession>
<dbReference type="CDD" id="cd04186">
    <property type="entry name" value="GT_2_like_c"/>
    <property type="match status" value="1"/>
</dbReference>
<evidence type="ECO:0000313" key="2">
    <source>
        <dbReference type="Proteomes" id="UP001165306"/>
    </source>
</evidence>
<dbReference type="InterPro" id="IPR029044">
    <property type="entry name" value="Nucleotide-diphossugar_trans"/>
</dbReference>
<gene>
    <name evidence="1" type="ORF">NET02_07125</name>
</gene>
<dbReference type="AlphaFoldDB" id="A0AA41WA49"/>
<dbReference type="Pfam" id="PF13641">
    <property type="entry name" value="Glyco_tranf_2_3"/>
    <property type="match status" value="1"/>
</dbReference>
<dbReference type="SUPFAM" id="SSF53448">
    <property type="entry name" value="Nucleotide-diphospho-sugar transferases"/>
    <property type="match status" value="1"/>
</dbReference>
<evidence type="ECO:0000313" key="1">
    <source>
        <dbReference type="EMBL" id="MCM8748909.1"/>
    </source>
</evidence>
<name>A0AA41WA49_9BACT</name>